<evidence type="ECO:0000259" key="6">
    <source>
        <dbReference type="Pfam" id="PF20703"/>
    </source>
</evidence>
<evidence type="ECO:0000256" key="3">
    <source>
        <dbReference type="PROSITE-ProRule" id="PRU00221"/>
    </source>
</evidence>
<dbReference type="InterPro" id="IPR020472">
    <property type="entry name" value="WD40_PAC1"/>
</dbReference>
<evidence type="ECO:0000256" key="2">
    <source>
        <dbReference type="ARBA" id="ARBA00022737"/>
    </source>
</evidence>
<keyword evidence="4" id="KW-0175">Coiled coil</keyword>
<proteinExistence type="predicted"/>
<protein>
    <recommendedName>
        <fullName evidence="6">Novel STAND NTPase 1 domain-containing protein</fullName>
    </recommendedName>
</protein>
<dbReference type="InterPro" id="IPR049052">
    <property type="entry name" value="nSTAND1"/>
</dbReference>
<feature type="compositionally biased region" description="Low complexity" evidence="5">
    <location>
        <begin position="271"/>
        <end position="285"/>
    </location>
</feature>
<evidence type="ECO:0000256" key="5">
    <source>
        <dbReference type="SAM" id="MobiDB-lite"/>
    </source>
</evidence>
<feature type="repeat" description="WD" evidence="3">
    <location>
        <begin position="1312"/>
        <end position="1343"/>
    </location>
</feature>
<feature type="compositionally biased region" description="Low complexity" evidence="5">
    <location>
        <begin position="102"/>
        <end position="117"/>
    </location>
</feature>
<reference evidence="7" key="2">
    <citation type="submission" date="2022-10" db="EMBL/GenBank/DDBJ databases">
        <authorList>
            <person name="Ngo T.-E."/>
        </authorList>
    </citation>
    <scope>NUCLEOTIDE SEQUENCE</scope>
    <source>
        <strain evidence="7">JHB</strain>
    </source>
</reference>
<feature type="compositionally biased region" description="Low complexity" evidence="5">
    <location>
        <begin position="213"/>
        <end position="237"/>
    </location>
</feature>
<dbReference type="SMART" id="SM00320">
    <property type="entry name" value="WD40"/>
    <property type="match status" value="14"/>
</dbReference>
<feature type="region of interest" description="Disordered" evidence="5">
    <location>
        <begin position="89"/>
        <end position="117"/>
    </location>
</feature>
<reference evidence="7" key="1">
    <citation type="journal article" date="2017" name="Proc. Natl. Acad. Sci. U.S.A.">
        <title>Comparative genomics uncovers the prolific and distinctive metabolic potential of the cyanobacterial genus Moorea.</title>
        <authorList>
            <person name="Leao T."/>
            <person name="Castelao G."/>
            <person name="Korobeynikov A."/>
            <person name="Monroe E.A."/>
            <person name="Podell S."/>
            <person name="Glukhov E."/>
            <person name="Allen E.E."/>
            <person name="Gerwick W.H."/>
            <person name="Gerwick L."/>
        </authorList>
    </citation>
    <scope>NUCLEOTIDE SEQUENCE</scope>
    <source>
        <strain evidence="7">JHB</strain>
    </source>
</reference>
<dbReference type="SUPFAM" id="SSF50998">
    <property type="entry name" value="Quinoprotein alcohol dehydrogenase-like"/>
    <property type="match status" value="1"/>
</dbReference>
<feature type="repeat" description="WD" evidence="3">
    <location>
        <begin position="1435"/>
        <end position="1466"/>
    </location>
</feature>
<feature type="repeat" description="WD" evidence="3">
    <location>
        <begin position="1394"/>
        <end position="1426"/>
    </location>
</feature>
<dbReference type="SUPFAM" id="SSF48452">
    <property type="entry name" value="TPR-like"/>
    <property type="match status" value="1"/>
</dbReference>
<dbReference type="Gene3D" id="2.130.10.10">
    <property type="entry name" value="YVTN repeat-like/Quinoprotein amine dehydrogenase"/>
    <property type="match status" value="6"/>
</dbReference>
<feature type="repeat" description="WD" evidence="3">
    <location>
        <begin position="1271"/>
        <end position="1303"/>
    </location>
</feature>
<dbReference type="CDD" id="cd00200">
    <property type="entry name" value="WD40"/>
    <property type="match status" value="2"/>
</dbReference>
<feature type="repeat" description="WD" evidence="3">
    <location>
        <begin position="1475"/>
        <end position="1505"/>
    </location>
</feature>
<keyword evidence="1 3" id="KW-0853">WD repeat</keyword>
<dbReference type="PROSITE" id="PS50294">
    <property type="entry name" value="WD_REPEATS_REGION"/>
    <property type="match status" value="14"/>
</dbReference>
<feature type="repeat" description="WD" evidence="3">
    <location>
        <begin position="1227"/>
        <end position="1258"/>
    </location>
</feature>
<name>A0A9Q9UWC4_MOOP1</name>
<sequence length="1791" mass="201200">MVETTSPADAAQYNDSTLKALSRAIAFSQGEFSLVIVRCNYQGLQQQMLQRLKALCQQQYPITEFIIPPSATTLYTTIQNYEHRELGRGQDKGIDRCGNRESSSPIDPSSPDPLTSSPPHSALLIVGLESVVALEELLTSTNQVRDEFRKRLTFPLILWVNDQVLQKLMRLAPDFGSWAATPLKFELTTTELVNFLGQKAQMVFACLLNSGKPSPSTTPQIPNPNQQPANLQPTNQPWPKGHATRTTNLGQKATLREQPTNLGQKATLREQPTNLQPPNLQPPNLGQKATLREQPPNLGQKATLREQPPNLGQKATLREQPPNLGQKATLREQPPNLQPTNPDICITYSRNSALQNQRRFELDFALKDLHSRGITLDKELDASLEFVLGLDDYKRDRINLAKKRFRKSLRVWQQTDNLERQGLLLFYLGLCYCRQADQNQAHKQRYWEEAWPYLHKCMGVFTQAGRHDMVAIFISKLAELLQHLQGWSFLQTTSQQALWLHETYGTQVQLAQDYGFLAEVALEQSRWDDASQLAEKALLILVVAADDQPHDQGLHPLLLAQLYRLFLVKSQRKQGNVAQADQQLEKASQKLADAIESSNYRYEPQRYLHLLERLRSLYFEQGQYLEAFRIKQEQRAVEQLYGFRAFIGASRLQPPRGANNPSWHGVQPQDLVPQEMAASGRQRDVNRLMERITRADHKLTVIHGQSGVGKSSMVHAGLVPALKNRPIGDRIGLPIVVQVYTDWVGELHKHLADQVSANGNEEPLIREKFLNSNGNALIDSVLEQLQHNADNNWLTVLIFDQFEDFFSVYSHQSQRKLFYDFLVNCLKLPYLKLLFSIRDNALHNLLELEHYTWEVIESNILDKKIRYPLVNFSLEDAYSVIQSLTHRANFYLEPALIDELVRELGAEIGEVRPIELQVVGAQLQAENITTLAQYQHHGPKAKLVERFLEKVIKDCGPENEKAAWLVLSLLTDDNKNRPLKNRSELAIESCLEDHTLDLILEIFEKSGLVFILPEVPISRYQLVHDYLVDVIRHKKHSKLQAELENLRQKDKQSQDKIEQLVKEQELQNQLAKITKKQRKTEEKLNRILRQRLREARWAGMALFSLMVITGILGVRYAISKTNNHLSDLSYSSKALVDANRTFDALILSLEAAQQLQKSLGVNAETETRVVTALQQAVYGVRERNRLKGHRNWVSSVSFSPDGKLIASGSRDNTIKLWRKDGTLLKTFRGHRAGIHSVSFSQDGQMLASGSEDKTVKLWGKDGSLIMTLDGPDGHSKTVHCVRFSPDRQMIASASEDKTIKLWSKDGVLLKTLTGHSDSVLGVSISANGQLIASASKDKTIKLWRSDGTLLKTWQAHTQPVVSVSFSPDGKTIASASTDNTVKLWHTDGELIDTLEGHRNWVLDVSFSSDGKRLATASADHTIKLWNTDGELIETLAGHSEMVVDVSFSPDNKTIASASVDKTIRLWASDGGILAPIRHNQTVRSVSFSPDGEMIATASADNTIQLLSRKDRSRKAFLAHGEALTGISFSPDSKIMASASEDKTVKLWNLDGSLLETLEGHQDQVWGVSFSPDSKLIASASADRTVKLWDLDGTLVKTLEGHQDKVWGVSFSPDGKQIASASNDGTVKLWNTKGKLLKTLEGDNQEHNDAVNWVSFSPDGEMIASASSDGTVKLWNRDGKLLNTLKGHNGAVNWVSFSPDGTLIASASGDKTVNLWSRDGHLINTFKGHNDSVFGVSFSPDGKWLASASKDKTVILWNLDVDYLLERGCSWLYDYWHHNRDAQRDQLCGFSL</sequence>
<dbReference type="InterPro" id="IPR015943">
    <property type="entry name" value="WD40/YVTN_repeat-like_dom_sf"/>
</dbReference>
<feature type="region of interest" description="Disordered" evidence="5">
    <location>
        <begin position="268"/>
        <end position="321"/>
    </location>
</feature>
<feature type="repeat" description="WD" evidence="3">
    <location>
        <begin position="1684"/>
        <end position="1716"/>
    </location>
</feature>
<feature type="repeat" description="WD" evidence="3">
    <location>
        <begin position="1643"/>
        <end position="1675"/>
    </location>
</feature>
<dbReference type="InterPro" id="IPR019775">
    <property type="entry name" value="WD40_repeat_CS"/>
</dbReference>
<dbReference type="PANTHER" id="PTHR19848">
    <property type="entry name" value="WD40 REPEAT PROTEIN"/>
    <property type="match status" value="1"/>
</dbReference>
<dbReference type="Gene3D" id="1.25.40.10">
    <property type="entry name" value="Tetratricopeptide repeat domain"/>
    <property type="match status" value="1"/>
</dbReference>
<feature type="repeat" description="WD" evidence="3">
    <location>
        <begin position="1353"/>
        <end position="1384"/>
    </location>
</feature>
<feature type="repeat" description="WD" evidence="3">
    <location>
        <begin position="1516"/>
        <end position="1550"/>
    </location>
</feature>
<feature type="compositionally biased region" description="Basic and acidic residues" evidence="5">
    <location>
        <begin position="89"/>
        <end position="99"/>
    </location>
</feature>
<feature type="region of interest" description="Disordered" evidence="5">
    <location>
        <begin position="212"/>
        <end position="245"/>
    </location>
</feature>
<dbReference type="InterPro" id="IPR011047">
    <property type="entry name" value="Quinoprotein_ADH-like_sf"/>
</dbReference>
<feature type="coiled-coil region" evidence="4">
    <location>
        <begin position="1036"/>
        <end position="1090"/>
    </location>
</feature>
<keyword evidence="2" id="KW-0677">Repeat</keyword>
<dbReference type="EMBL" id="CP017708">
    <property type="protein sequence ID" value="WAN69741.1"/>
    <property type="molecule type" value="Genomic_DNA"/>
</dbReference>
<organism evidence="7">
    <name type="scientific">Moorena producens (strain JHB)</name>
    <dbReference type="NCBI Taxonomy" id="1454205"/>
    <lineage>
        <taxon>Bacteria</taxon>
        <taxon>Bacillati</taxon>
        <taxon>Cyanobacteriota</taxon>
        <taxon>Cyanophyceae</taxon>
        <taxon>Coleofasciculales</taxon>
        <taxon>Coleofasciculaceae</taxon>
        <taxon>Moorena</taxon>
    </lineage>
</organism>
<accession>A0A9Q9UWC4</accession>
<dbReference type="PROSITE" id="PS50082">
    <property type="entry name" value="WD_REPEATS_2"/>
    <property type="match status" value="14"/>
</dbReference>
<evidence type="ECO:0000256" key="4">
    <source>
        <dbReference type="SAM" id="Coils"/>
    </source>
</evidence>
<dbReference type="SUPFAM" id="SSF50978">
    <property type="entry name" value="WD40 repeat-like"/>
    <property type="match status" value="1"/>
</dbReference>
<feature type="repeat" description="WD" evidence="3">
    <location>
        <begin position="1557"/>
        <end position="1591"/>
    </location>
</feature>
<dbReference type="InterPro" id="IPR001680">
    <property type="entry name" value="WD40_rpt"/>
</dbReference>
<dbReference type="Pfam" id="PF00400">
    <property type="entry name" value="WD40"/>
    <property type="match status" value="14"/>
</dbReference>
<feature type="coiled-coil region" evidence="4">
    <location>
        <begin position="570"/>
        <end position="597"/>
    </location>
</feature>
<dbReference type="PROSITE" id="PS00678">
    <property type="entry name" value="WD_REPEATS_1"/>
    <property type="match status" value="3"/>
</dbReference>
<dbReference type="InterPro" id="IPR027417">
    <property type="entry name" value="P-loop_NTPase"/>
</dbReference>
<feature type="domain" description="Novel STAND NTPase 1" evidence="6">
    <location>
        <begin position="680"/>
        <end position="1029"/>
    </location>
</feature>
<dbReference type="InterPro" id="IPR036322">
    <property type="entry name" value="WD40_repeat_dom_sf"/>
</dbReference>
<dbReference type="PANTHER" id="PTHR19848:SF8">
    <property type="entry name" value="F-BOX AND WD REPEAT DOMAIN CONTAINING 7"/>
    <property type="match status" value="1"/>
</dbReference>
<dbReference type="SUPFAM" id="SSF52540">
    <property type="entry name" value="P-loop containing nucleoside triphosphate hydrolases"/>
    <property type="match status" value="1"/>
</dbReference>
<dbReference type="Pfam" id="PF20703">
    <property type="entry name" value="nSTAND1"/>
    <property type="match status" value="1"/>
</dbReference>
<dbReference type="InterPro" id="IPR011990">
    <property type="entry name" value="TPR-like_helical_dom_sf"/>
</dbReference>
<gene>
    <name evidence="7" type="ORF">BJP36_14050</name>
</gene>
<feature type="repeat" description="WD" evidence="3">
    <location>
        <begin position="1186"/>
        <end position="1217"/>
    </location>
</feature>
<feature type="repeat" description="WD" evidence="3">
    <location>
        <begin position="1598"/>
        <end position="1630"/>
    </location>
</feature>
<feature type="repeat" description="WD" evidence="3">
    <location>
        <begin position="1725"/>
        <end position="1766"/>
    </location>
</feature>
<evidence type="ECO:0000313" key="7">
    <source>
        <dbReference type="EMBL" id="WAN69741.1"/>
    </source>
</evidence>
<evidence type="ECO:0000256" key="1">
    <source>
        <dbReference type="ARBA" id="ARBA00022574"/>
    </source>
</evidence>
<dbReference type="Proteomes" id="UP000176944">
    <property type="component" value="Chromosome"/>
</dbReference>
<dbReference type="PRINTS" id="PR00320">
    <property type="entry name" value="GPROTEINBRPT"/>
</dbReference>